<dbReference type="SUPFAM" id="SSF54001">
    <property type="entry name" value="Cysteine proteinases"/>
    <property type="match status" value="1"/>
</dbReference>
<sequence>MPNKSIKLKINTKKLNLKSDKNGIATYKFKTVKKSKSYKIKITASYSLTGKTFKTSKSVTVGSTPKNNNTNNPKPGPSLKTNKTDIDKVTDYYKNTNYNIVSIDSKYICYWNLKIGNDKAYNPYIQYSYDVTVNKSGAISKKYIKFSEKSSSDILLIGEKFDSKLNKYLSYKDSRCQVNHSDIKTLVKKIISSNVKGELNSSSKGKAIFEWIRNNVKYKGYECSHFKAVKVINRITTLKGRENANCADQSILLVSMLRTVGIPAYFENWANCQFARTRGGHVWVQAYISNTIKYKLDTTSSRNSFGIINSWKKGNRLWFSESLSRLYLSLW</sequence>
<dbReference type="OrthoDB" id="18481at2157"/>
<gene>
    <name evidence="3" type="ORF">MBCUT_19700</name>
</gene>
<dbReference type="Pfam" id="PF01841">
    <property type="entry name" value="Transglut_core"/>
    <property type="match status" value="1"/>
</dbReference>
<comment type="caution">
    <text evidence="3">The sequence shown here is derived from an EMBL/GenBank/DDBJ whole genome shotgun (WGS) entry which is preliminary data.</text>
</comment>
<reference evidence="3 4" key="1">
    <citation type="submission" date="2016-04" db="EMBL/GenBank/DDBJ databases">
        <title>Genome sequence of Methanobrevibacter cuticularis DSM 11139.</title>
        <authorList>
            <person name="Poehlein A."/>
            <person name="Seedorf H."/>
            <person name="Daniel R."/>
        </authorList>
    </citation>
    <scope>NUCLEOTIDE SEQUENCE [LARGE SCALE GENOMIC DNA]</scope>
    <source>
        <strain evidence="3 4">DSM 11139</strain>
    </source>
</reference>
<name>A0A166CP62_9EURY</name>
<protein>
    <submittedName>
        <fullName evidence="3">Transglutaminase-like superfamily protein</fullName>
    </submittedName>
</protein>
<dbReference type="PANTHER" id="PTHR38339">
    <property type="entry name" value="TRANSGLUTAMINASE DOMAIN PROTEIN"/>
    <property type="match status" value="1"/>
</dbReference>
<dbReference type="RefSeq" id="WP_067260526.1">
    <property type="nucleotide sequence ID" value="NZ_LWMW01000151.1"/>
</dbReference>
<feature type="domain" description="Transglutaminase-like" evidence="2">
    <location>
        <begin position="195"/>
        <end position="289"/>
    </location>
</feature>
<evidence type="ECO:0000259" key="2">
    <source>
        <dbReference type="Pfam" id="PF01841"/>
    </source>
</evidence>
<dbReference type="STRING" id="47311.MBCUT_19700"/>
<dbReference type="PANTHER" id="PTHR38339:SF1">
    <property type="entry name" value="TRANSGLUTAMINASE-LIKE DOMAIN-CONTAINING PROTEIN"/>
    <property type="match status" value="1"/>
</dbReference>
<proteinExistence type="predicted"/>
<feature type="region of interest" description="Disordered" evidence="1">
    <location>
        <begin position="58"/>
        <end position="81"/>
    </location>
</feature>
<feature type="compositionally biased region" description="Low complexity" evidence="1">
    <location>
        <begin position="62"/>
        <end position="73"/>
    </location>
</feature>
<dbReference type="AlphaFoldDB" id="A0A166CP62"/>
<evidence type="ECO:0000256" key="1">
    <source>
        <dbReference type="SAM" id="MobiDB-lite"/>
    </source>
</evidence>
<dbReference type="InterPro" id="IPR038765">
    <property type="entry name" value="Papain-like_cys_pep_sf"/>
</dbReference>
<organism evidence="3 4">
    <name type="scientific">Methanobrevibacter cuticularis</name>
    <dbReference type="NCBI Taxonomy" id="47311"/>
    <lineage>
        <taxon>Archaea</taxon>
        <taxon>Methanobacteriati</taxon>
        <taxon>Methanobacteriota</taxon>
        <taxon>Methanomada group</taxon>
        <taxon>Methanobacteria</taxon>
        <taxon>Methanobacteriales</taxon>
        <taxon>Methanobacteriaceae</taxon>
        <taxon>Methanobrevibacter</taxon>
    </lineage>
</organism>
<dbReference type="InterPro" id="IPR002931">
    <property type="entry name" value="Transglutaminase-like"/>
</dbReference>
<evidence type="ECO:0000313" key="4">
    <source>
        <dbReference type="Proteomes" id="UP000077275"/>
    </source>
</evidence>
<accession>A0A166CP62</accession>
<dbReference type="Gene3D" id="3.10.620.30">
    <property type="match status" value="1"/>
</dbReference>
<dbReference type="EMBL" id="LWMW01000151">
    <property type="protein sequence ID" value="KZX14712.1"/>
    <property type="molecule type" value="Genomic_DNA"/>
</dbReference>
<keyword evidence="4" id="KW-1185">Reference proteome</keyword>
<evidence type="ECO:0000313" key="3">
    <source>
        <dbReference type="EMBL" id="KZX14712.1"/>
    </source>
</evidence>
<dbReference type="Proteomes" id="UP000077275">
    <property type="component" value="Unassembled WGS sequence"/>
</dbReference>
<dbReference type="PATRIC" id="fig|47311.3.peg.2150"/>